<dbReference type="AlphaFoldDB" id="A0A1D9Q419"/>
<organism evidence="1 2">
    <name type="scientific">Sclerotinia sclerotiorum (strain ATCC 18683 / 1980 / Ss-1)</name>
    <name type="common">White mold</name>
    <name type="synonym">Whetzelinia sclerotiorum</name>
    <dbReference type="NCBI Taxonomy" id="665079"/>
    <lineage>
        <taxon>Eukaryota</taxon>
        <taxon>Fungi</taxon>
        <taxon>Dikarya</taxon>
        <taxon>Ascomycota</taxon>
        <taxon>Pezizomycotina</taxon>
        <taxon>Leotiomycetes</taxon>
        <taxon>Helotiales</taxon>
        <taxon>Sclerotiniaceae</taxon>
        <taxon>Sclerotinia</taxon>
    </lineage>
</organism>
<dbReference type="OrthoDB" id="3340390at2759"/>
<dbReference type="EMBL" id="CP017818">
    <property type="protein sequence ID" value="APA09619.1"/>
    <property type="molecule type" value="Genomic_DNA"/>
</dbReference>
<evidence type="ECO:0000313" key="1">
    <source>
        <dbReference type="EMBL" id="APA09619.1"/>
    </source>
</evidence>
<dbReference type="Proteomes" id="UP000177798">
    <property type="component" value="Chromosome 5"/>
</dbReference>
<protein>
    <submittedName>
        <fullName evidence="1">Uncharacterized protein</fullName>
    </submittedName>
</protein>
<proteinExistence type="predicted"/>
<sequence>MRHYASPYVRIVGDADCFVDPFSHQAFNPRAMPVPQRRPPSALVSRAKPRSWQQPLTLKEGGSAYTRFLDVFSSVLEQNLEGEEPAIADYDRYTLNWLSSLSIRINLYTGHKLKKKKTTLAFHTLKTMRGILVV</sequence>
<evidence type="ECO:0000313" key="2">
    <source>
        <dbReference type="Proteomes" id="UP000177798"/>
    </source>
</evidence>
<accession>A0A1D9Q419</accession>
<gene>
    <name evidence="1" type="ORF">sscle_05g043890</name>
</gene>
<name>A0A1D9Q419_SCLS1</name>
<reference evidence="2" key="1">
    <citation type="journal article" date="2017" name="Genome Biol. Evol.">
        <title>The complete genome sequence of the phytopathogenic fungus Sclerotinia sclerotiorum reveals insights into the genome architecture of broad host range pathogens.</title>
        <authorList>
            <person name="Derbyshire M."/>
            <person name="Denton-Giles M."/>
            <person name="Hegedus D."/>
            <person name="Seifbarghy S."/>
            <person name="Rollins J."/>
            <person name="van Kan J."/>
            <person name="Seidl M.F."/>
            <person name="Faino L."/>
            <person name="Mbengue M."/>
            <person name="Navaud O."/>
            <person name="Raffaele S."/>
            <person name="Hammond-Kosack K."/>
            <person name="Heard S."/>
            <person name="Oliver R."/>
        </authorList>
    </citation>
    <scope>NUCLEOTIDE SEQUENCE [LARGE SCALE GENOMIC DNA]</scope>
    <source>
        <strain evidence="2">ATCC 18683 / 1980 / Ss-1</strain>
    </source>
</reference>
<dbReference type="VEuPathDB" id="FungiDB:sscle_05g043890"/>